<feature type="domain" description="KANL3/Tex30 alpha/beta hydrolase-like" evidence="1">
    <location>
        <begin position="31"/>
        <end position="218"/>
    </location>
</feature>
<gene>
    <name evidence="2" type="ORF">AVDCRST_MAG89-617</name>
</gene>
<dbReference type="PANTHER" id="PTHR13136:SF11">
    <property type="entry name" value="TESTIS-EXPRESSED PROTEIN 30"/>
    <property type="match status" value="1"/>
</dbReference>
<dbReference type="EMBL" id="CADCTV010000136">
    <property type="protein sequence ID" value="CAA9303114.1"/>
    <property type="molecule type" value="Genomic_DNA"/>
</dbReference>
<protein>
    <recommendedName>
        <fullName evidence="1">KANL3/Tex30 alpha/beta hydrolase-like domain-containing protein</fullName>
    </recommendedName>
</protein>
<dbReference type="Gene3D" id="3.40.50.1820">
    <property type="entry name" value="alpha/beta hydrolase"/>
    <property type="match status" value="1"/>
</dbReference>
<name>A0A6J4KFA8_9BACT</name>
<dbReference type="PANTHER" id="PTHR13136">
    <property type="entry name" value="TESTIS DEVELOPMENT PROTEIN PRTD"/>
    <property type="match status" value="1"/>
</dbReference>
<sequence>MMASAASVPWRVEVGADAVTAVYEAAEDARGVFVFAHGAGGRMDDAGMLKLGAAFRARGLSTVRFNFVYREKGSGRPDPMPRLMECVSAVVGRVREEIESPLAIGGRSMGGRAESMLAAEGFACDGLLLLAYPLHPDKQPEKLRDAHLPSIQAPVLCFNGTRDALCRRDLMEATLQRVGPHWTMHWLEGADHSFHVLKSSGRTDEQVVEEVADTTRGWLAALG</sequence>
<evidence type="ECO:0000259" key="1">
    <source>
        <dbReference type="Pfam" id="PF20408"/>
    </source>
</evidence>
<dbReference type="SUPFAM" id="SSF53474">
    <property type="entry name" value="alpha/beta-Hydrolases"/>
    <property type="match status" value="1"/>
</dbReference>
<dbReference type="Pfam" id="PF20408">
    <property type="entry name" value="Abhydrolase_11"/>
    <property type="match status" value="1"/>
</dbReference>
<accession>A0A6J4KFA8</accession>
<dbReference type="InterPro" id="IPR026555">
    <property type="entry name" value="NSL3/Tex30"/>
</dbReference>
<dbReference type="InterPro" id="IPR046879">
    <property type="entry name" value="KANL3/Tex30_Abhydrolase"/>
</dbReference>
<reference evidence="2" key="1">
    <citation type="submission" date="2020-02" db="EMBL/GenBank/DDBJ databases">
        <authorList>
            <person name="Meier V. D."/>
        </authorList>
    </citation>
    <scope>NUCLEOTIDE SEQUENCE</scope>
    <source>
        <strain evidence="2">AVDCRST_MAG89</strain>
    </source>
</reference>
<dbReference type="InterPro" id="IPR029058">
    <property type="entry name" value="AB_hydrolase_fold"/>
</dbReference>
<proteinExistence type="predicted"/>
<dbReference type="AlphaFoldDB" id="A0A6J4KFA8"/>
<organism evidence="2">
    <name type="scientific">uncultured Gemmatimonadota bacterium</name>
    <dbReference type="NCBI Taxonomy" id="203437"/>
    <lineage>
        <taxon>Bacteria</taxon>
        <taxon>Pseudomonadati</taxon>
        <taxon>Gemmatimonadota</taxon>
        <taxon>environmental samples</taxon>
    </lineage>
</organism>
<evidence type="ECO:0000313" key="2">
    <source>
        <dbReference type="EMBL" id="CAA9303114.1"/>
    </source>
</evidence>